<keyword evidence="4 6" id="KW-0520">NAD</keyword>
<dbReference type="EC" id="2.7.1.23" evidence="6"/>
<proteinExistence type="inferred from homology"/>
<comment type="function">
    <text evidence="6">Involved in the regulation of the intracellular balance of NAD and NADP, and is a key enzyme in the biosynthesis of NADP. Catalyzes specifically the phosphorylation on 2'-hydroxyl of the adenosine moiety of NAD to yield NADP.</text>
</comment>
<evidence type="ECO:0000256" key="1">
    <source>
        <dbReference type="ARBA" id="ARBA00022679"/>
    </source>
</evidence>
<dbReference type="PANTHER" id="PTHR20275:SF0">
    <property type="entry name" value="NAD KINASE"/>
    <property type="match status" value="1"/>
</dbReference>
<evidence type="ECO:0000256" key="2">
    <source>
        <dbReference type="ARBA" id="ARBA00022777"/>
    </source>
</evidence>
<feature type="active site" description="Proton acceptor" evidence="6">
    <location>
        <position position="71"/>
    </location>
</feature>
<comment type="caution">
    <text evidence="6">Lacks conserved residue(s) required for the propagation of feature annotation.</text>
</comment>
<evidence type="ECO:0000256" key="4">
    <source>
        <dbReference type="ARBA" id="ARBA00023027"/>
    </source>
</evidence>
<feature type="binding site" evidence="6">
    <location>
        <begin position="71"/>
        <end position="72"/>
    </location>
    <ligand>
        <name>NAD(+)</name>
        <dbReference type="ChEBI" id="CHEBI:57540"/>
    </ligand>
</feature>
<gene>
    <name evidence="6" type="primary">nadK</name>
    <name evidence="7" type="ORF">ASN18_3239</name>
</gene>
<dbReference type="SUPFAM" id="SSF111331">
    <property type="entry name" value="NAD kinase/diacylglycerol kinase-like"/>
    <property type="match status" value="1"/>
</dbReference>
<comment type="cofactor">
    <cofactor evidence="6">
        <name>a divalent metal cation</name>
        <dbReference type="ChEBI" id="CHEBI:60240"/>
    </cofactor>
</comment>
<dbReference type="HAMAP" id="MF_00361">
    <property type="entry name" value="NAD_kinase"/>
    <property type="match status" value="1"/>
</dbReference>
<comment type="similarity">
    <text evidence="6">Belongs to the NAD kinase family.</text>
</comment>
<comment type="catalytic activity">
    <reaction evidence="5 6">
        <text>NAD(+) + ATP = ADP + NADP(+) + H(+)</text>
        <dbReference type="Rhea" id="RHEA:18629"/>
        <dbReference type="ChEBI" id="CHEBI:15378"/>
        <dbReference type="ChEBI" id="CHEBI:30616"/>
        <dbReference type="ChEBI" id="CHEBI:57540"/>
        <dbReference type="ChEBI" id="CHEBI:58349"/>
        <dbReference type="ChEBI" id="CHEBI:456216"/>
        <dbReference type="EC" id="2.7.1.23"/>
    </reaction>
</comment>
<comment type="caution">
    <text evidence="7">The sequence shown here is derived from an EMBL/GenBank/DDBJ whole genome shotgun (WGS) entry which is preliminary data.</text>
</comment>
<evidence type="ECO:0000313" key="8">
    <source>
        <dbReference type="Proteomes" id="UP000060487"/>
    </source>
</evidence>
<keyword evidence="3 6" id="KW-0521">NADP</keyword>
<evidence type="ECO:0000256" key="5">
    <source>
        <dbReference type="ARBA" id="ARBA00047925"/>
    </source>
</evidence>
<evidence type="ECO:0000256" key="3">
    <source>
        <dbReference type="ARBA" id="ARBA00022857"/>
    </source>
</evidence>
<keyword evidence="6" id="KW-0067">ATP-binding</keyword>
<feature type="binding site" evidence="6">
    <location>
        <position position="245"/>
    </location>
    <ligand>
        <name>NAD(+)</name>
        <dbReference type="ChEBI" id="CHEBI:57540"/>
    </ligand>
</feature>
<dbReference type="InterPro" id="IPR016064">
    <property type="entry name" value="NAD/diacylglycerol_kinase_sf"/>
</dbReference>
<feature type="binding site" evidence="6">
    <location>
        <begin position="186"/>
        <end position="191"/>
    </location>
    <ligand>
        <name>NAD(+)</name>
        <dbReference type="ChEBI" id="CHEBI:57540"/>
    </ligand>
</feature>
<dbReference type="PANTHER" id="PTHR20275">
    <property type="entry name" value="NAD KINASE"/>
    <property type="match status" value="1"/>
</dbReference>
<name>A0ABR5SB23_9BACT</name>
<evidence type="ECO:0000313" key="7">
    <source>
        <dbReference type="EMBL" id="KWT75639.1"/>
    </source>
</evidence>
<evidence type="ECO:0000256" key="6">
    <source>
        <dbReference type="HAMAP-Rule" id="MF_00361"/>
    </source>
</evidence>
<accession>A0ABR5SB23</accession>
<reference evidence="7 8" key="1">
    <citation type="submission" date="2015-11" db="EMBL/GenBank/DDBJ databases">
        <authorList>
            <person name="Lin W."/>
        </authorList>
    </citation>
    <scope>NUCLEOTIDE SEQUENCE [LARGE SCALE GENOMIC DNA]</scope>
    <source>
        <strain evidence="7 8">HCH-1</strain>
    </source>
</reference>
<dbReference type="InterPro" id="IPR017437">
    <property type="entry name" value="ATP-NAD_kinase_PpnK-typ_C"/>
</dbReference>
<keyword evidence="6" id="KW-0963">Cytoplasm</keyword>
<dbReference type="InterPro" id="IPR017438">
    <property type="entry name" value="ATP-NAD_kinase_N"/>
</dbReference>
<keyword evidence="1 6" id="KW-0808">Transferase</keyword>
<feature type="binding site" evidence="6">
    <location>
        <begin position="145"/>
        <end position="146"/>
    </location>
    <ligand>
        <name>NAD(+)</name>
        <dbReference type="ChEBI" id="CHEBI:57540"/>
    </ligand>
</feature>
<comment type="subcellular location">
    <subcellularLocation>
        <location evidence="6">Cytoplasm</location>
    </subcellularLocation>
</comment>
<sequence length="288" mass="31538">MKKIGIITRPGKGEALEILTGLIPWLNGHDCEVYVDKDTARQLGNINVDFKECLRSEMPLYVGLIIALGGDGTMLAASRIAARRGIPLFGINLGGLGFITEVNKSETYAVIEKVVSGECDIEERLMLDASVIRAGNVAARYTVLNDIVVNKGALARIFDIEVSIDGRYVTTYKADGLIFATPTGSTAYNLSAGGPILYPTMHCIVLTPICSHTLTNRPIVVPDDASIEAVVKTGTEDICLTLDGQMGFHLKQNDVIEVRKSAYKTSLVIPYERDYFQILREKLKWGQR</sequence>
<dbReference type="Pfam" id="PF20143">
    <property type="entry name" value="NAD_kinase_C"/>
    <property type="match status" value="1"/>
</dbReference>
<dbReference type="Gene3D" id="3.40.50.10330">
    <property type="entry name" value="Probable inorganic polyphosphate/atp-NAD kinase, domain 1"/>
    <property type="match status" value="1"/>
</dbReference>
<dbReference type="InterPro" id="IPR002504">
    <property type="entry name" value="NADK"/>
</dbReference>
<keyword evidence="2 6" id="KW-0418">Kinase</keyword>
<dbReference type="EMBL" id="LNQR01000129">
    <property type="protein sequence ID" value="KWT75639.1"/>
    <property type="molecule type" value="Genomic_DNA"/>
</dbReference>
<feature type="binding site" evidence="6">
    <location>
        <position position="156"/>
    </location>
    <ligand>
        <name>NAD(+)</name>
        <dbReference type="ChEBI" id="CHEBI:57540"/>
    </ligand>
</feature>
<feature type="binding site" evidence="6">
    <location>
        <position position="173"/>
    </location>
    <ligand>
        <name>NAD(+)</name>
        <dbReference type="ChEBI" id="CHEBI:57540"/>
    </ligand>
</feature>
<dbReference type="Proteomes" id="UP000060487">
    <property type="component" value="Unassembled WGS sequence"/>
</dbReference>
<keyword evidence="6" id="KW-0547">Nucleotide-binding</keyword>
<dbReference type="Pfam" id="PF01513">
    <property type="entry name" value="NAD_kinase"/>
    <property type="match status" value="1"/>
</dbReference>
<feature type="binding site" evidence="6">
    <location>
        <position position="175"/>
    </location>
    <ligand>
        <name>NAD(+)</name>
        <dbReference type="ChEBI" id="CHEBI:57540"/>
    </ligand>
</feature>
<organism evidence="7 8">
    <name type="scientific">Candidatus Magnetominusculus xianensis</name>
    <dbReference type="NCBI Taxonomy" id="1748249"/>
    <lineage>
        <taxon>Bacteria</taxon>
        <taxon>Pseudomonadati</taxon>
        <taxon>Nitrospirota</taxon>
        <taxon>Nitrospiria</taxon>
        <taxon>Nitrospirales</taxon>
        <taxon>Nitrospiraceae</taxon>
        <taxon>Candidatus Magnetominusculus</taxon>
    </lineage>
</organism>
<dbReference type="Gene3D" id="2.60.200.30">
    <property type="entry name" value="Probable inorganic polyphosphate/atp-NAD kinase, domain 2"/>
    <property type="match status" value="1"/>
</dbReference>
<keyword evidence="8" id="KW-1185">Reference proteome</keyword>
<dbReference type="RefSeq" id="WP_085053838.1">
    <property type="nucleotide sequence ID" value="NZ_LNQR01000129.1"/>
</dbReference>
<protein>
    <recommendedName>
        <fullName evidence="6">NAD kinase</fullName>
        <ecNumber evidence="6">2.7.1.23</ecNumber>
    </recommendedName>
    <alternativeName>
        <fullName evidence="6">ATP-dependent NAD kinase</fullName>
    </alternativeName>
</protein>
<dbReference type="GO" id="GO:0003951">
    <property type="term" value="F:NAD+ kinase activity"/>
    <property type="evidence" value="ECO:0007669"/>
    <property type="project" value="UniProtKB-EC"/>
</dbReference>